<reference evidence="1 2" key="1">
    <citation type="submission" date="2018-01" db="EMBL/GenBank/DDBJ databases">
        <title>Bacillus asahii Genome sequencing and assembly.</title>
        <authorList>
            <person name="Jiang H."/>
            <person name="Feng Y."/>
            <person name="Zhao F."/>
            <person name="Lin X."/>
        </authorList>
    </citation>
    <scope>NUCLEOTIDE SEQUENCE [LARGE SCALE GENOMIC DNA]</scope>
    <source>
        <strain evidence="1 2">OM18</strain>
    </source>
</reference>
<proteinExistence type="predicted"/>
<evidence type="ECO:0000313" key="2">
    <source>
        <dbReference type="Proteomes" id="UP000283095"/>
    </source>
</evidence>
<gene>
    <name evidence="1" type="ORF">BAOM_2789</name>
</gene>
<dbReference type="KEGG" id="pasa:BAOM_2789"/>
<dbReference type="AlphaFoldDB" id="A0A3T0KSW2"/>
<sequence>MIYVCKEHLIKGIHSIQVPHVEKASSTKFVCQFCRKEVNYKLFIPMLKKKLVSH</sequence>
<name>A0A3T0KSW2_9BACI</name>
<organism evidence="1 2">
    <name type="scientific">Peribacillus asahii</name>
    <dbReference type="NCBI Taxonomy" id="228899"/>
    <lineage>
        <taxon>Bacteria</taxon>
        <taxon>Bacillati</taxon>
        <taxon>Bacillota</taxon>
        <taxon>Bacilli</taxon>
        <taxon>Bacillales</taxon>
        <taxon>Bacillaceae</taxon>
        <taxon>Peribacillus</taxon>
    </lineage>
</organism>
<accession>A0A3T0KSW2</accession>
<dbReference type="Proteomes" id="UP000283095">
    <property type="component" value="Chromosome"/>
</dbReference>
<evidence type="ECO:0000313" key="1">
    <source>
        <dbReference type="EMBL" id="AZV43398.1"/>
    </source>
</evidence>
<protein>
    <submittedName>
        <fullName evidence="1">Uncharacterized protein</fullName>
    </submittedName>
</protein>
<dbReference type="EMBL" id="CP026095">
    <property type="protein sequence ID" value="AZV43398.1"/>
    <property type="molecule type" value="Genomic_DNA"/>
</dbReference>